<keyword evidence="2" id="KW-1185">Reference proteome</keyword>
<dbReference type="PANTHER" id="PTHR38479">
    <property type="entry name" value="LMO0824 PROTEIN"/>
    <property type="match status" value="1"/>
</dbReference>
<dbReference type="AlphaFoldDB" id="A0A290QGV4"/>
<dbReference type="Pfam" id="PF06224">
    <property type="entry name" value="AlkZ-like"/>
    <property type="match status" value="1"/>
</dbReference>
<evidence type="ECO:0000313" key="2">
    <source>
        <dbReference type="Proteomes" id="UP000217265"/>
    </source>
</evidence>
<organism evidence="1 2">
    <name type="scientific">Nibricoccus aquaticus</name>
    <dbReference type="NCBI Taxonomy" id="2576891"/>
    <lineage>
        <taxon>Bacteria</taxon>
        <taxon>Pseudomonadati</taxon>
        <taxon>Verrucomicrobiota</taxon>
        <taxon>Opitutia</taxon>
        <taxon>Opitutales</taxon>
        <taxon>Opitutaceae</taxon>
        <taxon>Nibricoccus</taxon>
    </lineage>
</organism>
<evidence type="ECO:0008006" key="3">
    <source>
        <dbReference type="Google" id="ProtNLM"/>
    </source>
</evidence>
<dbReference type="Proteomes" id="UP000217265">
    <property type="component" value="Chromosome"/>
</dbReference>
<reference evidence="1 2" key="1">
    <citation type="submission" date="2017-09" db="EMBL/GenBank/DDBJ databases">
        <title>Complete genome sequence of Verrucomicrobial strain HZ-65, isolated from freshwater.</title>
        <authorList>
            <person name="Choi A."/>
        </authorList>
    </citation>
    <scope>NUCLEOTIDE SEQUENCE [LARGE SCALE GENOMIC DNA]</scope>
    <source>
        <strain evidence="1 2">HZ-65</strain>
    </source>
</reference>
<evidence type="ECO:0000313" key="1">
    <source>
        <dbReference type="EMBL" id="ATC63581.1"/>
    </source>
</evidence>
<dbReference type="EMBL" id="CP023344">
    <property type="protein sequence ID" value="ATC63581.1"/>
    <property type="molecule type" value="Genomic_DNA"/>
</dbReference>
<dbReference type="OrthoDB" id="2210247at2"/>
<dbReference type="RefSeq" id="WP_096055213.1">
    <property type="nucleotide sequence ID" value="NZ_CP023344.1"/>
</dbReference>
<dbReference type="InterPro" id="IPR009351">
    <property type="entry name" value="AlkZ-like"/>
</dbReference>
<dbReference type="KEGG" id="vbh:CMV30_06220"/>
<accession>A0A290QGV4</accession>
<gene>
    <name evidence="1" type="ORF">CMV30_06220</name>
</gene>
<proteinExistence type="predicted"/>
<sequence>MNRADVIRRRLRSERLVGTPFSSPVEAVAWLGAVQSQDYAGAKWGLAQRCEGVVTSAQIDALFNAGKILRTHVMRPTWHFVAPEDLRWLLKLTAPRVHQVNGYTYRQQELDTAAFRKSGAAIEKALSGGGEMTRDELADVLKRVRMTASGTRLACLVMHAELEGLICSGPLRGKQFTYALLEERVPKVKPFSREEALVELTRRFFTSHGPAQPQDFAYWSGLTMADVRAGLAAVGSDLVHENVDGKPFWFSPVAAGELPEPKSVAGLVHLLPNYDEFIAAYRDGYDVLAPEVKEALERKMDGLAVHIIAAGGRVAGGWRREISKREVVVTTDFLRVFSKREHAALRRAAEAYGRHLELPVRIEAR</sequence>
<name>A0A290QGV4_9BACT</name>
<dbReference type="PANTHER" id="PTHR38479:SF2">
    <property type="entry name" value="WINGED HELIX DNA-BINDING DOMAIN-CONTAINING PROTEIN"/>
    <property type="match status" value="1"/>
</dbReference>
<protein>
    <recommendedName>
        <fullName evidence="3">Winged helix DNA-binding domain-containing protein</fullName>
    </recommendedName>
</protein>